<sequence>MLPVHKETPTDTLPKPMCSQGRDDGMTYEMQMTAVNMANYYRTLLGTGWAKDKGGYAPTAKTLYALGYECNTLGSGAKAKIDNCQEPPYTADQSRTLTYYKVDDVNIDPKTVIEQAFKTWADQAKKVDIQAIAESVFYEGNVATEASDWAKLTTAKNSFLGCSLKKCEAKGFTVFVCQYNGLFTNGDPIYTVGKPCAGCAKAGRKCDNALGGGLCIK</sequence>
<dbReference type="InterPro" id="IPR035940">
    <property type="entry name" value="CAP_sf"/>
</dbReference>
<comment type="caution">
    <text evidence="3">The sequence shown here is derived from an EMBL/GenBank/DDBJ whole genome shotgun (WGS) entry which is preliminary data.</text>
</comment>
<keyword evidence="4" id="KW-1185">Reference proteome</keyword>
<dbReference type="EMBL" id="JOJR01000190">
    <property type="protein sequence ID" value="RCN42543.1"/>
    <property type="molecule type" value="Genomic_DNA"/>
</dbReference>
<accession>A0A368GDQ8</accession>
<feature type="domain" description="SCP" evidence="2">
    <location>
        <begin position="29"/>
        <end position="185"/>
    </location>
</feature>
<dbReference type="SMART" id="SM00198">
    <property type="entry name" value="SCP"/>
    <property type="match status" value="1"/>
</dbReference>
<feature type="region of interest" description="Disordered" evidence="1">
    <location>
        <begin position="1"/>
        <end position="20"/>
    </location>
</feature>
<proteinExistence type="predicted"/>
<dbReference type="CDD" id="cd05380">
    <property type="entry name" value="CAP_euk"/>
    <property type="match status" value="1"/>
</dbReference>
<dbReference type="Gene3D" id="3.40.33.10">
    <property type="entry name" value="CAP"/>
    <property type="match status" value="1"/>
</dbReference>
<evidence type="ECO:0000313" key="4">
    <source>
        <dbReference type="Proteomes" id="UP000252519"/>
    </source>
</evidence>
<dbReference type="STRING" id="29170.A0A368GDQ8"/>
<dbReference type="OrthoDB" id="5872317at2759"/>
<reference evidence="3 4" key="1">
    <citation type="submission" date="2014-10" db="EMBL/GenBank/DDBJ databases">
        <title>Draft genome of the hookworm Ancylostoma caninum.</title>
        <authorList>
            <person name="Mitreva M."/>
        </authorList>
    </citation>
    <scope>NUCLEOTIDE SEQUENCE [LARGE SCALE GENOMIC DNA]</scope>
    <source>
        <strain evidence="3 4">Baltimore</strain>
    </source>
</reference>
<evidence type="ECO:0000256" key="1">
    <source>
        <dbReference type="SAM" id="MobiDB-lite"/>
    </source>
</evidence>
<dbReference type="Pfam" id="PF00188">
    <property type="entry name" value="CAP"/>
    <property type="match status" value="1"/>
</dbReference>
<organism evidence="3 4">
    <name type="scientific">Ancylostoma caninum</name>
    <name type="common">Dog hookworm</name>
    <dbReference type="NCBI Taxonomy" id="29170"/>
    <lineage>
        <taxon>Eukaryota</taxon>
        <taxon>Metazoa</taxon>
        <taxon>Ecdysozoa</taxon>
        <taxon>Nematoda</taxon>
        <taxon>Chromadorea</taxon>
        <taxon>Rhabditida</taxon>
        <taxon>Rhabditina</taxon>
        <taxon>Rhabditomorpha</taxon>
        <taxon>Strongyloidea</taxon>
        <taxon>Ancylostomatidae</taxon>
        <taxon>Ancylostomatinae</taxon>
        <taxon>Ancylostoma</taxon>
    </lineage>
</organism>
<dbReference type="InterPro" id="IPR014044">
    <property type="entry name" value="CAP_dom"/>
</dbReference>
<gene>
    <name evidence="3" type="ORF">ANCCAN_11516</name>
</gene>
<dbReference type="SUPFAM" id="SSF55797">
    <property type="entry name" value="PR-1-like"/>
    <property type="match status" value="1"/>
</dbReference>
<protein>
    <submittedName>
        <fullName evidence="3">SCP-like protein</fullName>
    </submittedName>
</protein>
<name>A0A368GDQ8_ANCCA</name>
<evidence type="ECO:0000313" key="3">
    <source>
        <dbReference type="EMBL" id="RCN42543.1"/>
    </source>
</evidence>
<dbReference type="AlphaFoldDB" id="A0A368GDQ8"/>
<evidence type="ECO:0000259" key="2">
    <source>
        <dbReference type="SMART" id="SM00198"/>
    </source>
</evidence>
<dbReference type="Proteomes" id="UP000252519">
    <property type="component" value="Unassembled WGS sequence"/>
</dbReference>